<feature type="region of interest" description="Disordered" evidence="1">
    <location>
        <begin position="659"/>
        <end position="679"/>
    </location>
</feature>
<organism evidence="3 4">
    <name type="scientific">Aspergillus steynii IBT 23096</name>
    <dbReference type="NCBI Taxonomy" id="1392250"/>
    <lineage>
        <taxon>Eukaryota</taxon>
        <taxon>Fungi</taxon>
        <taxon>Dikarya</taxon>
        <taxon>Ascomycota</taxon>
        <taxon>Pezizomycotina</taxon>
        <taxon>Eurotiomycetes</taxon>
        <taxon>Eurotiomycetidae</taxon>
        <taxon>Eurotiales</taxon>
        <taxon>Aspergillaceae</taxon>
        <taxon>Aspergillus</taxon>
        <taxon>Aspergillus subgen. Circumdati</taxon>
    </lineage>
</organism>
<dbReference type="VEuPathDB" id="FungiDB:P170DRAFT_429333"/>
<feature type="compositionally biased region" description="Acidic residues" evidence="1">
    <location>
        <begin position="495"/>
        <end position="504"/>
    </location>
</feature>
<keyword evidence="4" id="KW-1185">Reference proteome</keyword>
<dbReference type="OrthoDB" id="4405280at2759"/>
<dbReference type="RefSeq" id="XP_024701497.1">
    <property type="nucleotide sequence ID" value="XM_024847885.1"/>
</dbReference>
<evidence type="ECO:0000256" key="2">
    <source>
        <dbReference type="SAM" id="SignalP"/>
    </source>
</evidence>
<proteinExistence type="predicted"/>
<dbReference type="Proteomes" id="UP000234275">
    <property type="component" value="Unassembled WGS sequence"/>
</dbReference>
<evidence type="ECO:0000313" key="3">
    <source>
        <dbReference type="EMBL" id="PLB46195.1"/>
    </source>
</evidence>
<sequence length="783" mass="87393">MKLFTFLLVFLVSVLSTSATVLDTDNSFGTSSEAGRPRRARCTTWEHCRNMKSCIDGYCRYPEEKPPMLLAARDETASHPPVDLYEIQGDRCDSNKNCPGSHNCIRGYCRQKPHDSPATFESPDSNDDDESDAVEVKATQCRSYKDCRYAKQCVKGTCQYPRGQPHPALVADDESDNQSLESRGMECNSAEQCQGGKWCVHGTCRYIRGRPPLTWIHSRDFADQAVNGTCEKDADCGDGICLENVCIDAAVNDDLALDGDLETGISKVRKACSDNGDCPKGKICMWRTCRAPVKIHSTRDVESVDVENDTDLNDADGVLRSDNDSTLLSERDTADPDPEANDEIEEPKTQVLGKTCNNCPKGKVCNRNGKCVDKKCGNRPACNFGWCKNGKCTNGLGGRSYDNGYEVEEGENVNDGADDLDAPETHLLAEGKKCKTFKDCGPYQKCEKKRCKIRPCIEVPTCRPGSFCKNGRCTRSLGLRTGDLRPRSDIGQSDTDTDTESSDGDNDKPSTTCGSNQDCPQWYRCNKGVCKFHHPHLHPAEKRDNEDIAIEPKDEETTISEPDVNILSGKYPPHCQSNNDCPPSQRCYGGICKYRPPHNHPAVKRDEDPTDSDEDDFHITEPEVEVLSNKYPPHCKSNNDCPPSQRCYGGICKYRPPHNHPSVKRDEDPTDPGDDDFHITEPDVEVLSAKPPPYCKSNNDCPRYQRCYGGICKYRGPPSKRDDEDSSDPDDDDDFHITDSDAELLVAARRAPRCRYDHECLRDQKCIQYHCMYHDMLAEGPLI</sequence>
<feature type="region of interest" description="Disordered" evidence="1">
    <location>
        <begin position="307"/>
        <end position="347"/>
    </location>
</feature>
<feature type="region of interest" description="Disordered" evidence="1">
    <location>
        <begin position="717"/>
        <end position="736"/>
    </location>
</feature>
<feature type="chain" id="PRO_5014182616" description="Dickkopf N-terminal cysteine-rich domain-containing protein" evidence="2">
    <location>
        <begin position="20"/>
        <end position="783"/>
    </location>
</feature>
<dbReference type="PANTHER" id="PTHR36519">
    <property type="entry name" value="FIP (FUNGUS-INDUCED PROTEIN) RELATED-RELATED"/>
    <property type="match status" value="1"/>
</dbReference>
<protein>
    <recommendedName>
        <fullName evidence="5">Dickkopf N-terminal cysteine-rich domain-containing protein</fullName>
    </recommendedName>
</protein>
<evidence type="ECO:0000313" key="4">
    <source>
        <dbReference type="Proteomes" id="UP000234275"/>
    </source>
</evidence>
<feature type="compositionally biased region" description="Acidic residues" evidence="1">
    <location>
        <begin position="724"/>
        <end position="734"/>
    </location>
</feature>
<dbReference type="EMBL" id="MSFO01000007">
    <property type="protein sequence ID" value="PLB46195.1"/>
    <property type="molecule type" value="Genomic_DNA"/>
</dbReference>
<accession>A0A2I2FZY7</accession>
<feature type="signal peptide" evidence="2">
    <location>
        <begin position="1"/>
        <end position="19"/>
    </location>
</feature>
<feature type="region of interest" description="Disordered" evidence="1">
    <location>
        <begin position="484"/>
        <end position="515"/>
    </location>
</feature>
<reference evidence="3 4" key="1">
    <citation type="submission" date="2016-12" db="EMBL/GenBank/DDBJ databases">
        <title>The genomes of Aspergillus section Nigri reveals drivers in fungal speciation.</title>
        <authorList>
            <consortium name="DOE Joint Genome Institute"/>
            <person name="Vesth T.C."/>
            <person name="Nybo J."/>
            <person name="Theobald S."/>
            <person name="Brandl J."/>
            <person name="Frisvad J.C."/>
            <person name="Nielsen K.F."/>
            <person name="Lyhne E.K."/>
            <person name="Kogle M.E."/>
            <person name="Kuo A."/>
            <person name="Riley R."/>
            <person name="Clum A."/>
            <person name="Nolan M."/>
            <person name="Lipzen A."/>
            <person name="Salamov A."/>
            <person name="Henrissat B."/>
            <person name="Wiebenga A."/>
            <person name="De Vries R.P."/>
            <person name="Grigoriev I.V."/>
            <person name="Mortensen U.H."/>
            <person name="Andersen M.R."/>
            <person name="Baker S.E."/>
        </authorList>
    </citation>
    <scope>NUCLEOTIDE SEQUENCE [LARGE SCALE GENOMIC DNA]</scope>
    <source>
        <strain evidence="3 4">IBT 23096</strain>
    </source>
</reference>
<keyword evidence="2" id="KW-0732">Signal</keyword>
<feature type="compositionally biased region" description="Basic and acidic residues" evidence="1">
    <location>
        <begin position="317"/>
        <end position="334"/>
    </location>
</feature>
<feature type="compositionally biased region" description="Acidic residues" evidence="1">
    <location>
        <begin position="335"/>
        <end position="345"/>
    </location>
</feature>
<comment type="caution">
    <text evidence="3">The sequence shown here is derived from an EMBL/GenBank/DDBJ whole genome shotgun (WGS) entry which is preliminary data.</text>
</comment>
<name>A0A2I2FZY7_9EURO</name>
<evidence type="ECO:0008006" key="5">
    <source>
        <dbReference type="Google" id="ProtNLM"/>
    </source>
</evidence>
<dbReference type="PANTHER" id="PTHR36519:SF9">
    <property type="entry name" value="EB DOMAIN-CONTAINING PROTEIN-RELATED"/>
    <property type="match status" value="1"/>
</dbReference>
<evidence type="ECO:0000256" key="1">
    <source>
        <dbReference type="SAM" id="MobiDB-lite"/>
    </source>
</evidence>
<dbReference type="GeneID" id="36555584"/>
<gene>
    <name evidence="3" type="ORF">P170DRAFT_429333</name>
</gene>
<dbReference type="AlphaFoldDB" id="A0A2I2FZY7"/>